<dbReference type="Proteomes" id="UP000324222">
    <property type="component" value="Unassembled WGS sequence"/>
</dbReference>
<name>A0A5B7KDC1_PORTR</name>
<gene>
    <name evidence="2" type="ORF">E2C01_098166</name>
</gene>
<feature type="region of interest" description="Disordered" evidence="1">
    <location>
        <begin position="138"/>
        <end position="165"/>
    </location>
</feature>
<feature type="region of interest" description="Disordered" evidence="1">
    <location>
        <begin position="1"/>
        <end position="45"/>
    </location>
</feature>
<feature type="compositionally biased region" description="Low complexity" evidence="1">
    <location>
        <begin position="27"/>
        <end position="45"/>
    </location>
</feature>
<feature type="region of interest" description="Disordered" evidence="1">
    <location>
        <begin position="58"/>
        <end position="105"/>
    </location>
</feature>
<dbReference type="AlphaFoldDB" id="A0A5B7KDC1"/>
<keyword evidence="3" id="KW-1185">Reference proteome</keyword>
<reference evidence="2 3" key="1">
    <citation type="submission" date="2019-05" db="EMBL/GenBank/DDBJ databases">
        <title>Another draft genome of Portunus trituberculatus and its Hox gene families provides insights of decapod evolution.</title>
        <authorList>
            <person name="Jeong J.-H."/>
            <person name="Song I."/>
            <person name="Kim S."/>
            <person name="Choi T."/>
            <person name="Kim D."/>
            <person name="Ryu S."/>
            <person name="Kim W."/>
        </authorList>
    </citation>
    <scope>NUCLEOTIDE SEQUENCE [LARGE SCALE GENOMIC DNA]</scope>
    <source>
        <tissue evidence="2">Muscle</tissue>
    </source>
</reference>
<accession>A0A5B7KDC1</accession>
<protein>
    <submittedName>
        <fullName evidence="2">Uncharacterized protein</fullName>
    </submittedName>
</protein>
<feature type="compositionally biased region" description="Low complexity" evidence="1">
    <location>
        <begin position="93"/>
        <end position="105"/>
    </location>
</feature>
<evidence type="ECO:0000313" key="3">
    <source>
        <dbReference type="Proteomes" id="UP000324222"/>
    </source>
</evidence>
<dbReference type="EMBL" id="VSRR010132049">
    <property type="protein sequence ID" value="MPD02575.1"/>
    <property type="molecule type" value="Genomic_DNA"/>
</dbReference>
<evidence type="ECO:0000313" key="2">
    <source>
        <dbReference type="EMBL" id="MPD02575.1"/>
    </source>
</evidence>
<comment type="caution">
    <text evidence="2">The sequence shown here is derived from an EMBL/GenBank/DDBJ whole genome shotgun (WGS) entry which is preliminary data.</text>
</comment>
<proteinExistence type="predicted"/>
<feature type="compositionally biased region" description="Polar residues" evidence="1">
    <location>
        <begin position="74"/>
        <end position="92"/>
    </location>
</feature>
<evidence type="ECO:0000256" key="1">
    <source>
        <dbReference type="SAM" id="MobiDB-lite"/>
    </source>
</evidence>
<organism evidence="2 3">
    <name type="scientific">Portunus trituberculatus</name>
    <name type="common">Swimming crab</name>
    <name type="synonym">Neptunus trituberculatus</name>
    <dbReference type="NCBI Taxonomy" id="210409"/>
    <lineage>
        <taxon>Eukaryota</taxon>
        <taxon>Metazoa</taxon>
        <taxon>Ecdysozoa</taxon>
        <taxon>Arthropoda</taxon>
        <taxon>Crustacea</taxon>
        <taxon>Multicrustacea</taxon>
        <taxon>Malacostraca</taxon>
        <taxon>Eumalacostraca</taxon>
        <taxon>Eucarida</taxon>
        <taxon>Decapoda</taxon>
        <taxon>Pleocyemata</taxon>
        <taxon>Brachyura</taxon>
        <taxon>Eubrachyura</taxon>
        <taxon>Portunoidea</taxon>
        <taxon>Portunidae</taxon>
        <taxon>Portuninae</taxon>
        <taxon>Portunus</taxon>
    </lineage>
</organism>
<sequence>MPSVCLGPESVPNHPAFPLSSVHRSPARLSPPLLPSPVAAPSLYPSSPCPVLARRGSTTYLLSPVPRPPHRSGKGNTSDDTGSTTPTRQPRVSLTPATSPSASTHLPTNERAWMAHWIGVTRHATPGGTRLLLAAHTPARATQCEEQAAGREHHAALPQPPLRGA</sequence>